<organism evidence="2 3">
    <name type="scientific">Hymenobacter mellowenesis</name>
    <dbReference type="NCBI Taxonomy" id="3063995"/>
    <lineage>
        <taxon>Bacteria</taxon>
        <taxon>Pseudomonadati</taxon>
        <taxon>Bacteroidota</taxon>
        <taxon>Cytophagia</taxon>
        <taxon>Cytophagales</taxon>
        <taxon>Hymenobacteraceae</taxon>
        <taxon>Hymenobacter</taxon>
    </lineage>
</organism>
<reference evidence="2" key="1">
    <citation type="submission" date="2023-07" db="EMBL/GenBank/DDBJ databases">
        <authorList>
            <person name="Kim M.K."/>
        </authorList>
    </citation>
    <scope>NUCLEOTIDE SEQUENCE</scope>
    <source>
        <strain evidence="2">M29</strain>
    </source>
</reference>
<evidence type="ECO:0008006" key="4">
    <source>
        <dbReference type="Google" id="ProtNLM"/>
    </source>
</evidence>
<dbReference type="RefSeq" id="WP_305012435.1">
    <property type="nucleotide sequence ID" value="NZ_JAUQSX010000007.1"/>
</dbReference>
<dbReference type="Proteomes" id="UP001167796">
    <property type="component" value="Unassembled WGS sequence"/>
</dbReference>
<keyword evidence="3" id="KW-1185">Reference proteome</keyword>
<dbReference type="EMBL" id="JAUQSX010000007">
    <property type="protein sequence ID" value="MDO7847756.1"/>
    <property type="molecule type" value="Genomic_DNA"/>
</dbReference>
<keyword evidence="1" id="KW-0732">Signal</keyword>
<feature type="chain" id="PRO_5046549177" description="DUF4133 domain-containing protein" evidence="1">
    <location>
        <begin position="19"/>
        <end position="124"/>
    </location>
</feature>
<sequence>MALRILPFLLLLPATLRAQSPGPVRDSAYAVHNLFRQRRGNALSEAGYGFAGLAGTAFAVSRGQGAVAGLLTLNALVSSVLAVRNLRRYSESREAGVVQQYEQGWPLPADVRKRLKIKYFRALK</sequence>
<name>A0ABT9AD45_9BACT</name>
<protein>
    <recommendedName>
        <fullName evidence="4">DUF4133 domain-containing protein</fullName>
    </recommendedName>
</protein>
<accession>A0ABT9AD45</accession>
<proteinExistence type="predicted"/>
<comment type="caution">
    <text evidence="2">The sequence shown here is derived from an EMBL/GenBank/DDBJ whole genome shotgun (WGS) entry which is preliminary data.</text>
</comment>
<evidence type="ECO:0000256" key="1">
    <source>
        <dbReference type="SAM" id="SignalP"/>
    </source>
</evidence>
<gene>
    <name evidence="2" type="ORF">Q5H92_15415</name>
</gene>
<evidence type="ECO:0000313" key="2">
    <source>
        <dbReference type="EMBL" id="MDO7847756.1"/>
    </source>
</evidence>
<evidence type="ECO:0000313" key="3">
    <source>
        <dbReference type="Proteomes" id="UP001167796"/>
    </source>
</evidence>
<feature type="signal peptide" evidence="1">
    <location>
        <begin position="1"/>
        <end position="18"/>
    </location>
</feature>